<dbReference type="KEGG" id="eri:EEI45_04515"/>
<dbReference type="AlphaFoldDB" id="A0A3Q8S7D1"/>
<reference evidence="2 3" key="1">
    <citation type="journal article" date="2020" name="Int. J. Syst. Evol. Microbiol.">
        <title>Description of Erysipelothrix piscisicarius sp. nov., an emergent fish pathogen, and assessment of virulence using a tiger barb (Puntigrus tetrazona) infection model.</title>
        <authorList>
            <person name="Pomaranski E.K."/>
            <person name="Griffin M.J."/>
            <person name="Camus A.C."/>
            <person name="Armwood A.R."/>
            <person name="Shelley J."/>
            <person name="Waldbieser G.C."/>
            <person name="LaFrentz B.R."/>
            <person name="Garcia J.C."/>
            <person name="Yanong R."/>
            <person name="Soto E."/>
        </authorList>
    </citation>
    <scope>NUCLEOTIDE SEQUENCE [LARGE SCALE GENOMIC DNA]</scope>
    <source>
        <strain evidence="2 3">15TAL0474</strain>
    </source>
</reference>
<dbReference type="Pfam" id="PF04525">
    <property type="entry name" value="LOR"/>
    <property type="match status" value="1"/>
</dbReference>
<dbReference type="EMBL" id="CP034234">
    <property type="protein sequence ID" value="AZK44110.1"/>
    <property type="molecule type" value="Genomic_DNA"/>
</dbReference>
<gene>
    <name evidence="2" type="ORF">EEI45_04515</name>
</gene>
<evidence type="ECO:0000313" key="2">
    <source>
        <dbReference type="EMBL" id="AZK44110.1"/>
    </source>
</evidence>
<sequence>MKLYIKQHVFSIRDRFEVKDENGTTVYTVKGPALTIGRKFTIQDATQKSVATVKQRPFRFLSEYTLITPDHKINLKKNFTFLKMKFSLKHLDWKLSGDYLDHHYKVTSRDNTIMTISKKWLRWGDSYELDINDDRNALICLCIAIAIDAELAKSKQTVNNSNT</sequence>
<dbReference type="InterPro" id="IPR007612">
    <property type="entry name" value="LOR"/>
</dbReference>
<dbReference type="Proteomes" id="UP000278804">
    <property type="component" value="Chromosome"/>
</dbReference>
<dbReference type="SUPFAM" id="SSF54518">
    <property type="entry name" value="Tubby C-terminal domain-like"/>
    <property type="match status" value="1"/>
</dbReference>
<dbReference type="InterPro" id="IPR025659">
    <property type="entry name" value="Tubby-like_C"/>
</dbReference>
<accession>A0A3Q8S7D1</accession>
<protein>
    <recommendedName>
        <fullName evidence="4">LURP-one-related family protein</fullName>
    </recommendedName>
</protein>
<evidence type="ECO:0008006" key="4">
    <source>
        <dbReference type="Google" id="ProtNLM"/>
    </source>
</evidence>
<proteinExistence type="inferred from homology"/>
<keyword evidence="3" id="KW-1185">Reference proteome</keyword>
<evidence type="ECO:0000313" key="3">
    <source>
        <dbReference type="Proteomes" id="UP000278804"/>
    </source>
</evidence>
<name>A0A3Q8S7D1_9FIRM</name>
<evidence type="ECO:0000256" key="1">
    <source>
        <dbReference type="ARBA" id="ARBA00005437"/>
    </source>
</evidence>
<comment type="similarity">
    <text evidence="1">Belongs to the LOR family.</text>
</comment>
<dbReference type="Gene3D" id="2.40.160.200">
    <property type="entry name" value="LURP1-related"/>
    <property type="match status" value="1"/>
</dbReference>
<organism evidence="2 3">
    <name type="scientific">Erysipelothrix piscisicarius</name>
    <dbReference type="NCBI Taxonomy" id="2485784"/>
    <lineage>
        <taxon>Bacteria</taxon>
        <taxon>Bacillati</taxon>
        <taxon>Bacillota</taxon>
        <taxon>Erysipelotrichia</taxon>
        <taxon>Erysipelotrichales</taxon>
        <taxon>Erysipelotrichaceae</taxon>
        <taxon>Erysipelothrix</taxon>
    </lineage>
</organism>
<dbReference type="InterPro" id="IPR038595">
    <property type="entry name" value="LOR_sf"/>
</dbReference>